<sequence length="166" mass="17711">MDWLQENGIWIVTWLLMLIGVVGTFLPVIPGQILIIVAAGAHWWVKGADSNLGWWTITILVVLFAISQTMEYVSGAVGSKYFGGSKWGIGGAILGGLVGLFFAPFGLLLGPLIGAFAFEWFFAKKEIEEAARSGVGSAIGTVMGMGIKIGIAVAMAGYLIVDLFWI</sequence>
<evidence type="ECO:0000256" key="1">
    <source>
        <dbReference type="SAM" id="Phobius"/>
    </source>
</evidence>
<organism evidence="2 3">
    <name type="scientific">Roseibacillus persicicus</name>
    <dbReference type="NCBI Taxonomy" id="454148"/>
    <lineage>
        <taxon>Bacteria</taxon>
        <taxon>Pseudomonadati</taxon>
        <taxon>Verrucomicrobiota</taxon>
        <taxon>Verrucomicrobiia</taxon>
        <taxon>Verrucomicrobiales</taxon>
        <taxon>Verrucomicrobiaceae</taxon>
        <taxon>Roseibacillus</taxon>
    </lineage>
</organism>
<comment type="caution">
    <text evidence="2">The sequence shown here is derived from an EMBL/GenBank/DDBJ whole genome shotgun (WGS) entry which is preliminary data.</text>
</comment>
<keyword evidence="3" id="KW-1185">Reference proteome</keyword>
<keyword evidence="1" id="KW-1133">Transmembrane helix</keyword>
<proteinExistence type="predicted"/>
<dbReference type="Proteomes" id="UP000644507">
    <property type="component" value="Unassembled WGS sequence"/>
</dbReference>
<reference evidence="2" key="2">
    <citation type="submission" date="2020-09" db="EMBL/GenBank/DDBJ databases">
        <authorList>
            <person name="Sun Q."/>
            <person name="Kim S."/>
        </authorList>
    </citation>
    <scope>NUCLEOTIDE SEQUENCE</scope>
    <source>
        <strain evidence="2">KCTC 12988</strain>
    </source>
</reference>
<dbReference type="PANTHER" id="PTHR39165:SF1">
    <property type="entry name" value="DUF456 DOMAIN-CONTAINING PROTEIN"/>
    <property type="match status" value="1"/>
</dbReference>
<reference evidence="2" key="1">
    <citation type="journal article" date="2014" name="Int. J. Syst. Evol. Microbiol.">
        <title>Complete genome sequence of Corynebacterium casei LMG S-19264T (=DSM 44701T), isolated from a smear-ripened cheese.</title>
        <authorList>
            <consortium name="US DOE Joint Genome Institute (JGI-PGF)"/>
            <person name="Walter F."/>
            <person name="Albersmeier A."/>
            <person name="Kalinowski J."/>
            <person name="Ruckert C."/>
        </authorList>
    </citation>
    <scope>NUCLEOTIDE SEQUENCE</scope>
    <source>
        <strain evidence="2">KCTC 12988</strain>
    </source>
</reference>
<accession>A0A918WHF6</accession>
<feature type="transmembrane region" description="Helical" evidence="1">
    <location>
        <begin position="135"/>
        <end position="161"/>
    </location>
</feature>
<dbReference type="EMBL" id="BMXI01000006">
    <property type="protein sequence ID" value="GHC51945.1"/>
    <property type="molecule type" value="Genomic_DNA"/>
</dbReference>
<dbReference type="AlphaFoldDB" id="A0A918WHF6"/>
<feature type="transmembrane region" description="Helical" evidence="1">
    <location>
        <begin position="52"/>
        <end position="70"/>
    </location>
</feature>
<evidence type="ECO:0008006" key="4">
    <source>
        <dbReference type="Google" id="ProtNLM"/>
    </source>
</evidence>
<name>A0A918WHF6_9BACT</name>
<feature type="transmembrane region" description="Helical" evidence="1">
    <location>
        <begin position="90"/>
        <end position="123"/>
    </location>
</feature>
<dbReference type="RefSeq" id="WP_189569583.1">
    <property type="nucleotide sequence ID" value="NZ_BMXI01000006.1"/>
</dbReference>
<dbReference type="Pfam" id="PF04306">
    <property type="entry name" value="DUF456"/>
    <property type="match status" value="1"/>
</dbReference>
<evidence type="ECO:0000313" key="2">
    <source>
        <dbReference type="EMBL" id="GHC51945.1"/>
    </source>
</evidence>
<feature type="transmembrane region" description="Helical" evidence="1">
    <location>
        <begin position="12"/>
        <end position="45"/>
    </location>
</feature>
<protein>
    <recommendedName>
        <fullName evidence="4">DUF456 domain-containing protein</fullName>
    </recommendedName>
</protein>
<keyword evidence="1" id="KW-0472">Membrane</keyword>
<gene>
    <name evidence="2" type="ORF">GCM10007100_17810</name>
</gene>
<dbReference type="InterPro" id="IPR007403">
    <property type="entry name" value="DUF456"/>
</dbReference>
<keyword evidence="1" id="KW-0812">Transmembrane</keyword>
<dbReference type="PANTHER" id="PTHR39165">
    <property type="entry name" value="IG HYPOTHETICAL 17883"/>
    <property type="match status" value="1"/>
</dbReference>
<evidence type="ECO:0000313" key="3">
    <source>
        <dbReference type="Proteomes" id="UP000644507"/>
    </source>
</evidence>